<organism evidence="1">
    <name type="scientific">Xenopus tropicalis</name>
    <name type="common">Western clawed frog</name>
    <name type="synonym">Silurana tropicalis</name>
    <dbReference type="NCBI Taxonomy" id="8364"/>
    <lineage>
        <taxon>Eukaryota</taxon>
        <taxon>Metazoa</taxon>
        <taxon>Chordata</taxon>
        <taxon>Craniata</taxon>
        <taxon>Vertebrata</taxon>
        <taxon>Euteleostomi</taxon>
        <taxon>Amphibia</taxon>
        <taxon>Batrachia</taxon>
        <taxon>Anura</taxon>
        <taxon>Pipoidea</taxon>
        <taxon>Pipidae</taxon>
        <taxon>Xenopodinae</taxon>
        <taxon>Xenopus</taxon>
        <taxon>Silurana</taxon>
    </lineage>
</organism>
<dbReference type="Ensembl" id="ENSXETT00000104097">
    <property type="protein sequence ID" value="ENSXETP00000099923"/>
    <property type="gene ID" value="ENSXETG00000037814"/>
</dbReference>
<sequence>MDSKTPNRYYLACKFCLKIQDTLPVHLRRACKRDAGPQEIEQLMLEQFIQFLEKNGCYVRGKPEKSARYVLLLLWQCLDMYVQFKKIMEEAGLHRIHSTISQANQLTLTYLLQVNNVSRWLHFVNPNEPSTSCIHNIERSMTLLGNRSFSSQARNSFADVTLKKSVLEDLCTKFAFCIPHFTERAQIQECQEVLTLAHSLLAEIIDRANSRNYLQEGYDVHALLVLKYLQRPGVLQNMTVRAAAETRVTLSPAKDQKFRTGQLMSTDSKKGKVIFLLGIFSSKPHLICINGQSIGKRSTLIFCFCCRFNACLATGNEELHIFEKVICESTLEDQELIKIYPRSDFNPKATSQYMRAAMSERASEDMGRRKFSETRGKCCYDRWRRQQTKCRLDAVIGKNHNEKPTANQVLNYLKQQGWSKHVPSVEEILLGQQ</sequence>
<dbReference type="AlphaFoldDB" id="A0A6I8T069"/>
<evidence type="ECO:0000313" key="1">
    <source>
        <dbReference type="Ensembl" id="ENSXETP00000099923"/>
    </source>
</evidence>
<dbReference type="Bgee" id="ENSXETG00000037814">
    <property type="expression patterns" value="Expressed in egg cell"/>
</dbReference>
<dbReference type="PANTHER" id="PTHR47306:SF2">
    <property type="entry name" value="CORE-BINDING (CB) DOMAIN-CONTAINING PROTEIN"/>
    <property type="match status" value="1"/>
</dbReference>
<dbReference type="PANTHER" id="PTHR47306">
    <property type="entry name" value="SI:CH211-178J18.4-RELATED"/>
    <property type="match status" value="1"/>
</dbReference>
<name>A0A6I8T069_XENTR</name>
<proteinExistence type="predicted"/>
<protein>
    <submittedName>
        <fullName evidence="1">Uncharacterized protein</fullName>
    </submittedName>
</protein>
<reference evidence="1" key="1">
    <citation type="journal article" date="2010" name="Science">
        <title>The genome of the Western clawed frog Xenopus tropicalis.</title>
        <authorList>
            <person name="Hellsten U."/>
            <person name="Harland R.M."/>
            <person name="Gilchrist M.J."/>
            <person name="Hendrix D."/>
            <person name="Jurka J."/>
            <person name="Kapitonov V."/>
            <person name="Ovcharenko I."/>
            <person name="Putnam N.H."/>
            <person name="Shu S."/>
            <person name="Taher L."/>
            <person name="Blitz I.L."/>
            <person name="Blumberg B."/>
            <person name="Dichmann D.S."/>
            <person name="Dubchak I."/>
            <person name="Amaya E."/>
            <person name="Detter J.C."/>
            <person name="Fletcher R."/>
            <person name="Gerhard D.S."/>
            <person name="Goodstein D."/>
            <person name="Graves T."/>
            <person name="Grigoriev I.V."/>
            <person name="Grimwood J."/>
            <person name="Kawashima T."/>
            <person name="Lindquist E."/>
            <person name="Lucas S.M."/>
            <person name="Mead P.E."/>
            <person name="Mitros T."/>
            <person name="Ogino H."/>
            <person name="Ohta Y."/>
            <person name="Poliakov A.V."/>
            <person name="Pollet N."/>
            <person name="Robert J."/>
            <person name="Salamov A."/>
            <person name="Sater A.K."/>
            <person name="Schmutz J."/>
            <person name="Terry A."/>
            <person name="Vize P.D."/>
            <person name="Warren W.C."/>
            <person name="Wells D."/>
            <person name="Wills A."/>
            <person name="Wilson R.K."/>
            <person name="Zimmerman L.B."/>
            <person name="Zorn A.M."/>
            <person name="Grainger R."/>
            <person name="Grammer T."/>
            <person name="Khokha M.K."/>
            <person name="Richardson P.M."/>
            <person name="Rokhsar D.S."/>
        </authorList>
    </citation>
    <scope>NUCLEOTIDE SEQUENCE [LARGE SCALE GENOMIC DNA]</scope>
    <source>
        <strain evidence="1">Nigerian</strain>
    </source>
</reference>
<dbReference type="GeneTree" id="ENSGT01120000274562"/>
<accession>A0A6I8T069</accession>
<dbReference type="InParanoid" id="A0A6I8T069"/>
<reference evidence="1" key="2">
    <citation type="submission" date="2020-05" db="UniProtKB">
        <authorList>
            <consortium name="Ensembl"/>
        </authorList>
    </citation>
    <scope>IDENTIFICATION</scope>
</reference>